<keyword evidence="2" id="KW-1185">Reference proteome</keyword>
<organism evidence="1 2">
    <name type="scientific">Mesorhizobium temperatum</name>
    <dbReference type="NCBI Taxonomy" id="241416"/>
    <lineage>
        <taxon>Bacteria</taxon>
        <taxon>Pseudomonadati</taxon>
        <taxon>Pseudomonadota</taxon>
        <taxon>Alphaproteobacteria</taxon>
        <taxon>Hyphomicrobiales</taxon>
        <taxon>Phyllobacteriaceae</taxon>
        <taxon>Mesorhizobium</taxon>
    </lineage>
</organism>
<dbReference type="Proteomes" id="UP000216442">
    <property type="component" value="Unassembled WGS sequence"/>
</dbReference>
<accession>A0A271LV54</accession>
<gene>
    <name evidence="1" type="ORF">CIT26_05080</name>
</gene>
<sequence>MPAGATISCGLRWRRAFERMNEAIETLAIKPVIDKVYGFDAVPQAFEHLERGPFGKVVIAGSR</sequence>
<protein>
    <submittedName>
        <fullName evidence="1">Uncharacterized protein</fullName>
    </submittedName>
</protein>
<dbReference type="Pfam" id="PF13602">
    <property type="entry name" value="ADH_zinc_N_2"/>
    <property type="match status" value="1"/>
</dbReference>
<proteinExistence type="predicted"/>
<comment type="caution">
    <text evidence="1">The sequence shown here is derived from an EMBL/GenBank/DDBJ whole genome shotgun (WGS) entry which is preliminary data.</text>
</comment>
<reference evidence="1 2" key="1">
    <citation type="submission" date="2017-08" db="EMBL/GenBank/DDBJ databases">
        <title>Mesorhizobium wenxinae sp. nov., a novel rhizobial species isolated from root nodules of chickpea (Cicer arietinum L.).</title>
        <authorList>
            <person name="Zhang J."/>
        </authorList>
    </citation>
    <scope>NUCLEOTIDE SEQUENCE [LARGE SCALE GENOMIC DNA]</scope>
    <source>
        <strain evidence="1 2">SDW018</strain>
    </source>
</reference>
<dbReference type="RefSeq" id="WP_095491543.1">
    <property type="nucleotide sequence ID" value="NZ_NPKJ01000019.1"/>
</dbReference>
<dbReference type="AlphaFoldDB" id="A0A271LV54"/>
<evidence type="ECO:0000313" key="1">
    <source>
        <dbReference type="EMBL" id="PAQ11376.1"/>
    </source>
</evidence>
<dbReference type="Gene3D" id="3.90.180.10">
    <property type="entry name" value="Medium-chain alcohol dehydrogenases, catalytic domain"/>
    <property type="match status" value="1"/>
</dbReference>
<dbReference type="OrthoDB" id="9790818at2"/>
<evidence type="ECO:0000313" key="2">
    <source>
        <dbReference type="Proteomes" id="UP000216442"/>
    </source>
</evidence>
<name>A0A271LV54_9HYPH</name>
<dbReference type="EMBL" id="NPKJ01000019">
    <property type="protein sequence ID" value="PAQ11376.1"/>
    <property type="molecule type" value="Genomic_DNA"/>
</dbReference>